<proteinExistence type="predicted"/>
<dbReference type="PaxDb" id="39947-A0A0P0VFF8"/>
<dbReference type="Gramene" id="Os02t0174700-01">
    <property type="protein sequence ID" value="Os02t0174700-01"/>
    <property type="gene ID" value="Os02g0174700"/>
</dbReference>
<dbReference type="AlphaFoldDB" id="A0A0P0VFF8"/>
<reference evidence="1 2" key="2">
    <citation type="journal article" date="2013" name="Plant Cell Physiol.">
        <title>Rice Annotation Project Database (RAP-DB): an integrative and interactive database for rice genomics.</title>
        <authorList>
            <person name="Sakai H."/>
            <person name="Lee S.S."/>
            <person name="Tanaka T."/>
            <person name="Numa H."/>
            <person name="Kim J."/>
            <person name="Kawahara Y."/>
            <person name="Wakimoto H."/>
            <person name="Yang C.C."/>
            <person name="Iwamoto M."/>
            <person name="Abe T."/>
            <person name="Yamada Y."/>
            <person name="Muto A."/>
            <person name="Inokuchi H."/>
            <person name="Ikemura T."/>
            <person name="Matsumoto T."/>
            <person name="Sasaki T."/>
            <person name="Itoh T."/>
        </authorList>
    </citation>
    <scope>NUCLEOTIDE SEQUENCE [LARGE SCALE GENOMIC DNA]</scope>
    <source>
        <strain evidence="2">cv. Nipponbare</strain>
    </source>
</reference>
<evidence type="ECO:0000313" key="1">
    <source>
        <dbReference type="EMBL" id="BAS77238.1"/>
    </source>
</evidence>
<reference evidence="2" key="1">
    <citation type="journal article" date="2005" name="Nature">
        <title>The map-based sequence of the rice genome.</title>
        <authorList>
            <consortium name="International rice genome sequencing project (IRGSP)"/>
            <person name="Matsumoto T."/>
            <person name="Wu J."/>
            <person name="Kanamori H."/>
            <person name="Katayose Y."/>
            <person name="Fujisawa M."/>
            <person name="Namiki N."/>
            <person name="Mizuno H."/>
            <person name="Yamamoto K."/>
            <person name="Antonio B.A."/>
            <person name="Baba T."/>
            <person name="Sakata K."/>
            <person name="Nagamura Y."/>
            <person name="Aoki H."/>
            <person name="Arikawa K."/>
            <person name="Arita K."/>
            <person name="Bito T."/>
            <person name="Chiden Y."/>
            <person name="Fujitsuka N."/>
            <person name="Fukunaka R."/>
            <person name="Hamada M."/>
            <person name="Harada C."/>
            <person name="Hayashi A."/>
            <person name="Hijishita S."/>
            <person name="Honda M."/>
            <person name="Hosokawa S."/>
            <person name="Ichikawa Y."/>
            <person name="Idonuma A."/>
            <person name="Iijima M."/>
            <person name="Ikeda M."/>
            <person name="Ikeno M."/>
            <person name="Ito K."/>
            <person name="Ito S."/>
            <person name="Ito T."/>
            <person name="Ito Y."/>
            <person name="Ito Y."/>
            <person name="Iwabuchi A."/>
            <person name="Kamiya K."/>
            <person name="Karasawa W."/>
            <person name="Kurita K."/>
            <person name="Katagiri S."/>
            <person name="Kikuta A."/>
            <person name="Kobayashi H."/>
            <person name="Kobayashi N."/>
            <person name="Machita K."/>
            <person name="Maehara T."/>
            <person name="Masukawa M."/>
            <person name="Mizubayashi T."/>
            <person name="Mukai Y."/>
            <person name="Nagasaki H."/>
            <person name="Nagata Y."/>
            <person name="Naito S."/>
            <person name="Nakashima M."/>
            <person name="Nakama Y."/>
            <person name="Nakamichi Y."/>
            <person name="Nakamura M."/>
            <person name="Meguro A."/>
            <person name="Negishi M."/>
            <person name="Ohta I."/>
            <person name="Ohta T."/>
            <person name="Okamoto M."/>
            <person name="Ono N."/>
            <person name="Saji S."/>
            <person name="Sakaguchi M."/>
            <person name="Sakai K."/>
            <person name="Shibata M."/>
            <person name="Shimokawa T."/>
            <person name="Song J."/>
            <person name="Takazaki Y."/>
            <person name="Terasawa K."/>
            <person name="Tsugane M."/>
            <person name="Tsuji K."/>
            <person name="Ueda S."/>
            <person name="Waki K."/>
            <person name="Yamagata H."/>
            <person name="Yamamoto M."/>
            <person name="Yamamoto S."/>
            <person name="Yamane H."/>
            <person name="Yoshiki S."/>
            <person name="Yoshihara R."/>
            <person name="Yukawa K."/>
            <person name="Zhong H."/>
            <person name="Yano M."/>
            <person name="Yuan Q."/>
            <person name="Ouyang S."/>
            <person name="Liu J."/>
            <person name="Jones K.M."/>
            <person name="Gansberger K."/>
            <person name="Moffat K."/>
            <person name="Hill J."/>
            <person name="Bera J."/>
            <person name="Fadrosh D."/>
            <person name="Jin S."/>
            <person name="Johri S."/>
            <person name="Kim M."/>
            <person name="Overton L."/>
            <person name="Reardon M."/>
            <person name="Tsitrin T."/>
            <person name="Vuong H."/>
            <person name="Weaver B."/>
            <person name="Ciecko A."/>
            <person name="Tallon L."/>
            <person name="Jackson J."/>
            <person name="Pai G."/>
            <person name="Aken S.V."/>
            <person name="Utterback T."/>
            <person name="Reidmuller S."/>
            <person name="Feldblyum T."/>
            <person name="Hsiao J."/>
            <person name="Zismann V."/>
            <person name="Iobst S."/>
            <person name="de Vazeille A.R."/>
            <person name="Buell C.R."/>
            <person name="Ying K."/>
            <person name="Li Y."/>
            <person name="Lu T."/>
            <person name="Huang Y."/>
            <person name="Zhao Q."/>
            <person name="Feng Q."/>
            <person name="Zhang L."/>
            <person name="Zhu J."/>
            <person name="Weng Q."/>
            <person name="Mu J."/>
            <person name="Lu Y."/>
            <person name="Fan D."/>
            <person name="Liu Y."/>
            <person name="Guan J."/>
            <person name="Zhang Y."/>
            <person name="Yu S."/>
            <person name="Liu X."/>
            <person name="Zhang Y."/>
            <person name="Hong G."/>
            <person name="Han B."/>
            <person name="Choisne N."/>
            <person name="Demange N."/>
            <person name="Orjeda G."/>
            <person name="Samain S."/>
            <person name="Cattolico L."/>
            <person name="Pelletier E."/>
            <person name="Couloux A."/>
            <person name="Segurens B."/>
            <person name="Wincker P."/>
            <person name="D'Hont A."/>
            <person name="Scarpelli C."/>
            <person name="Weissenbach J."/>
            <person name="Salanoubat M."/>
            <person name="Quetier F."/>
            <person name="Yu Y."/>
            <person name="Kim H.R."/>
            <person name="Rambo T."/>
            <person name="Currie J."/>
            <person name="Collura K."/>
            <person name="Luo M."/>
            <person name="Yang T."/>
            <person name="Ammiraju J.S.S."/>
            <person name="Engler F."/>
            <person name="Soderlund C."/>
            <person name="Wing R.A."/>
            <person name="Palmer L.E."/>
            <person name="de la Bastide M."/>
            <person name="Spiegel L."/>
            <person name="Nascimento L."/>
            <person name="Zutavern T."/>
            <person name="O'Shaughnessy A."/>
            <person name="Dike S."/>
            <person name="Dedhia N."/>
            <person name="Preston R."/>
            <person name="Balija V."/>
            <person name="McCombie W.R."/>
            <person name="Chow T."/>
            <person name="Chen H."/>
            <person name="Chung M."/>
            <person name="Chen C."/>
            <person name="Shaw J."/>
            <person name="Wu H."/>
            <person name="Hsiao K."/>
            <person name="Chao Y."/>
            <person name="Chu M."/>
            <person name="Cheng C."/>
            <person name="Hour A."/>
            <person name="Lee P."/>
            <person name="Lin S."/>
            <person name="Lin Y."/>
            <person name="Liou J."/>
            <person name="Liu S."/>
            <person name="Hsing Y."/>
            <person name="Raghuvanshi S."/>
            <person name="Mohanty A."/>
            <person name="Bharti A.K."/>
            <person name="Gaur A."/>
            <person name="Gupta V."/>
            <person name="Kumar D."/>
            <person name="Ravi V."/>
            <person name="Vij S."/>
            <person name="Kapur A."/>
            <person name="Khurana P."/>
            <person name="Khurana P."/>
            <person name="Khurana J.P."/>
            <person name="Tyagi A.K."/>
            <person name="Gaikwad K."/>
            <person name="Singh A."/>
            <person name="Dalal V."/>
            <person name="Srivastava S."/>
            <person name="Dixit A."/>
            <person name="Pal A.K."/>
            <person name="Ghazi I.A."/>
            <person name="Yadav M."/>
            <person name="Pandit A."/>
            <person name="Bhargava A."/>
            <person name="Sureshbabu K."/>
            <person name="Batra K."/>
            <person name="Sharma T.R."/>
            <person name="Mohapatra T."/>
            <person name="Singh N.K."/>
            <person name="Messing J."/>
            <person name="Nelson A.B."/>
            <person name="Fuks G."/>
            <person name="Kavchok S."/>
            <person name="Keizer G."/>
            <person name="Linton E."/>
            <person name="Llaca V."/>
            <person name="Song R."/>
            <person name="Tanyolac B."/>
            <person name="Young S."/>
            <person name="Ho-Il K."/>
            <person name="Hahn J.H."/>
            <person name="Sangsakoo G."/>
            <person name="Vanavichit A."/>
            <person name="de Mattos Luiz.A.T."/>
            <person name="Zimmer P.D."/>
            <person name="Malone G."/>
            <person name="Dellagostin O."/>
            <person name="de Oliveira A.C."/>
            <person name="Bevan M."/>
            <person name="Bancroft I."/>
            <person name="Minx P."/>
            <person name="Cordum H."/>
            <person name="Wilson R."/>
            <person name="Cheng Z."/>
            <person name="Jin W."/>
            <person name="Jiang J."/>
            <person name="Leong S.A."/>
            <person name="Iwama H."/>
            <person name="Gojobori T."/>
            <person name="Itoh T."/>
            <person name="Niimura Y."/>
            <person name="Fujii Y."/>
            <person name="Habara T."/>
            <person name="Sakai H."/>
            <person name="Sato Y."/>
            <person name="Wilson G."/>
            <person name="Kumar K."/>
            <person name="McCouch S."/>
            <person name="Juretic N."/>
            <person name="Hoen D."/>
            <person name="Wright S."/>
            <person name="Bruskiewich R."/>
            <person name="Bureau T."/>
            <person name="Miyao A."/>
            <person name="Hirochika H."/>
            <person name="Nishikawa T."/>
            <person name="Kadowaki K."/>
            <person name="Sugiura M."/>
            <person name="Burr B."/>
            <person name="Sasaki T."/>
        </authorList>
    </citation>
    <scope>NUCLEOTIDE SEQUENCE [LARGE SCALE GENOMIC DNA]</scope>
    <source>
        <strain evidence="2">cv. Nipponbare</strain>
    </source>
</reference>
<dbReference type="Proteomes" id="UP000059680">
    <property type="component" value="Chromosome 2"/>
</dbReference>
<sequence length="86" mass="9500">MAIESNSTDGKITSKLLVFHQETIPGSKFCARIEEQPDGATSCSRLFDRLGSCDAEGEGQWRRVRRGRVVVGLEGFRSTVVCMVVH</sequence>
<protein>
    <submittedName>
        <fullName evidence="1">Os02g0174700 protein</fullName>
    </submittedName>
</protein>
<accession>A0A0P0VFF8</accession>
<organism evidence="1 2">
    <name type="scientific">Oryza sativa subsp. japonica</name>
    <name type="common">Rice</name>
    <dbReference type="NCBI Taxonomy" id="39947"/>
    <lineage>
        <taxon>Eukaryota</taxon>
        <taxon>Viridiplantae</taxon>
        <taxon>Streptophyta</taxon>
        <taxon>Embryophyta</taxon>
        <taxon>Tracheophyta</taxon>
        <taxon>Spermatophyta</taxon>
        <taxon>Magnoliopsida</taxon>
        <taxon>Liliopsida</taxon>
        <taxon>Poales</taxon>
        <taxon>Poaceae</taxon>
        <taxon>BOP clade</taxon>
        <taxon>Oryzoideae</taxon>
        <taxon>Oryzeae</taxon>
        <taxon>Oryzinae</taxon>
        <taxon>Oryza</taxon>
        <taxon>Oryza sativa</taxon>
    </lineage>
</organism>
<evidence type="ECO:0000313" key="2">
    <source>
        <dbReference type="Proteomes" id="UP000059680"/>
    </source>
</evidence>
<name>A0A0P0VFF8_ORYSJ</name>
<dbReference type="EMBL" id="AP014958">
    <property type="protein sequence ID" value="BAS77238.1"/>
    <property type="molecule type" value="Genomic_DNA"/>
</dbReference>
<keyword evidence="2" id="KW-1185">Reference proteome</keyword>
<reference evidence="1 2" key="3">
    <citation type="journal article" date="2013" name="Rice">
        <title>Improvement of the Oryza sativa Nipponbare reference genome using next generation sequence and optical map data.</title>
        <authorList>
            <person name="Kawahara Y."/>
            <person name="de la Bastide M."/>
            <person name="Hamilton J.P."/>
            <person name="Kanamori H."/>
            <person name="McCombie W.R."/>
            <person name="Ouyang S."/>
            <person name="Schwartz D.C."/>
            <person name="Tanaka T."/>
            <person name="Wu J."/>
            <person name="Zhou S."/>
            <person name="Childs K.L."/>
            <person name="Davidson R.M."/>
            <person name="Lin H."/>
            <person name="Quesada-Ocampo L."/>
            <person name="Vaillancourt B."/>
            <person name="Sakai H."/>
            <person name="Lee S.S."/>
            <person name="Kim J."/>
            <person name="Numa H."/>
            <person name="Itoh T."/>
            <person name="Buell C.R."/>
            <person name="Matsumoto T."/>
        </authorList>
    </citation>
    <scope>NUCLEOTIDE SEQUENCE [LARGE SCALE GENOMIC DNA]</scope>
    <source>
        <strain evidence="2">cv. Nipponbare</strain>
    </source>
</reference>
<gene>
    <name evidence="1" type="ordered locus">Os02g0174700</name>
    <name evidence="1" type="ORF">OSNPB_020174700</name>
</gene>
<dbReference type="InParanoid" id="A0A0P0VFF8"/>